<dbReference type="GO" id="GO:0005886">
    <property type="term" value="C:plasma membrane"/>
    <property type="evidence" value="ECO:0007669"/>
    <property type="project" value="TreeGrafter"/>
</dbReference>
<feature type="non-terminal residue" evidence="6">
    <location>
        <position position="1"/>
    </location>
</feature>
<dbReference type="OrthoDB" id="3256785at2759"/>
<evidence type="ECO:0000313" key="6">
    <source>
        <dbReference type="EMBL" id="THU75568.1"/>
    </source>
</evidence>
<feature type="domain" description="Cation-transporting P-type ATPase C-terminal" evidence="5">
    <location>
        <begin position="46"/>
        <end position="153"/>
    </location>
</feature>
<keyword evidence="2" id="KW-0479">Metal-binding</keyword>
<dbReference type="GO" id="GO:0046872">
    <property type="term" value="F:metal ion binding"/>
    <property type="evidence" value="ECO:0007669"/>
    <property type="project" value="UniProtKB-KW"/>
</dbReference>
<dbReference type="InterPro" id="IPR006068">
    <property type="entry name" value="ATPase_P-typ_cation-transptr_C"/>
</dbReference>
<evidence type="ECO:0000259" key="5">
    <source>
        <dbReference type="Pfam" id="PF00689"/>
    </source>
</evidence>
<keyword evidence="4" id="KW-0472">Membrane</keyword>
<evidence type="ECO:0000256" key="3">
    <source>
        <dbReference type="ARBA" id="ARBA00022842"/>
    </source>
</evidence>
<dbReference type="AlphaFoldDB" id="A0A4S8KKB6"/>
<dbReference type="SUPFAM" id="SSF81665">
    <property type="entry name" value="Calcium ATPase, transmembrane domain M"/>
    <property type="match status" value="1"/>
</dbReference>
<dbReference type="GO" id="GO:0006874">
    <property type="term" value="P:intracellular calcium ion homeostasis"/>
    <property type="evidence" value="ECO:0007669"/>
    <property type="project" value="TreeGrafter"/>
</dbReference>
<dbReference type="PANTHER" id="PTHR24093">
    <property type="entry name" value="CATION TRANSPORTING ATPASE"/>
    <property type="match status" value="1"/>
</dbReference>
<comment type="subcellular location">
    <subcellularLocation>
        <location evidence="1">Endomembrane system</location>
        <topology evidence="1">Multi-pass membrane protein</topology>
    </subcellularLocation>
</comment>
<evidence type="ECO:0000256" key="1">
    <source>
        <dbReference type="ARBA" id="ARBA00004127"/>
    </source>
</evidence>
<dbReference type="Gene3D" id="1.20.1110.10">
    <property type="entry name" value="Calcium-transporting ATPase, transmembrane domain"/>
    <property type="match status" value="1"/>
</dbReference>
<evidence type="ECO:0000313" key="7">
    <source>
        <dbReference type="Proteomes" id="UP000297245"/>
    </source>
</evidence>
<protein>
    <submittedName>
        <fullName evidence="6">Calcium ATPase</fullName>
    </submittedName>
</protein>
<keyword evidence="4" id="KW-1133">Transmembrane helix</keyword>
<dbReference type="GO" id="GO:0005388">
    <property type="term" value="F:P-type calcium transporter activity"/>
    <property type="evidence" value="ECO:0007669"/>
    <property type="project" value="TreeGrafter"/>
</dbReference>
<dbReference type="Pfam" id="PF00689">
    <property type="entry name" value="Cation_ATPase_C"/>
    <property type="match status" value="1"/>
</dbReference>
<keyword evidence="4" id="KW-0812">Transmembrane</keyword>
<feature type="transmembrane region" description="Helical" evidence="4">
    <location>
        <begin position="52"/>
        <end position="76"/>
    </location>
</feature>
<dbReference type="InterPro" id="IPR023298">
    <property type="entry name" value="ATPase_P-typ_TM_dom_sf"/>
</dbReference>
<proteinExistence type="predicted"/>
<sequence length="155" mass="17663">IWGRCVNDSVRKFSQFQLSTNVTAVVITFVSPVVSVEDEEESVLLVSTVQLLWINIIMDTFAALALATDPASEALLDRKPKKKMALFNMDMYKQILLQSLYQIVITFLFYSFVFYSFGRQIICLEDTEHNSDVIQTTVFNTFVFAQILNSVNSQP</sequence>
<accession>A0A4S8KKB6</accession>
<dbReference type="PANTHER" id="PTHR24093:SF369">
    <property type="entry name" value="CALCIUM-TRANSPORTING ATPASE"/>
    <property type="match status" value="1"/>
</dbReference>
<evidence type="ECO:0000256" key="4">
    <source>
        <dbReference type="SAM" id="Phobius"/>
    </source>
</evidence>
<organism evidence="6 7">
    <name type="scientific">Dendrothele bispora (strain CBS 962.96)</name>
    <dbReference type="NCBI Taxonomy" id="1314807"/>
    <lineage>
        <taxon>Eukaryota</taxon>
        <taxon>Fungi</taxon>
        <taxon>Dikarya</taxon>
        <taxon>Basidiomycota</taxon>
        <taxon>Agaricomycotina</taxon>
        <taxon>Agaricomycetes</taxon>
        <taxon>Agaricomycetidae</taxon>
        <taxon>Agaricales</taxon>
        <taxon>Agaricales incertae sedis</taxon>
        <taxon>Dendrothele</taxon>
    </lineage>
</organism>
<dbReference type="EMBL" id="ML181886">
    <property type="protein sequence ID" value="THU75568.1"/>
    <property type="molecule type" value="Genomic_DNA"/>
</dbReference>
<keyword evidence="3" id="KW-0460">Magnesium</keyword>
<dbReference type="Proteomes" id="UP000297245">
    <property type="component" value="Unassembled WGS sequence"/>
</dbReference>
<name>A0A4S8KKB6_DENBC</name>
<keyword evidence="7" id="KW-1185">Reference proteome</keyword>
<dbReference type="GO" id="GO:0012505">
    <property type="term" value="C:endomembrane system"/>
    <property type="evidence" value="ECO:0007669"/>
    <property type="project" value="UniProtKB-SubCell"/>
</dbReference>
<feature type="transmembrane region" description="Helical" evidence="4">
    <location>
        <begin position="96"/>
        <end position="117"/>
    </location>
</feature>
<evidence type="ECO:0000256" key="2">
    <source>
        <dbReference type="ARBA" id="ARBA00022723"/>
    </source>
</evidence>
<reference evidence="6 7" key="1">
    <citation type="journal article" date="2019" name="Nat. Ecol. Evol.">
        <title>Megaphylogeny resolves global patterns of mushroom evolution.</title>
        <authorList>
            <person name="Varga T."/>
            <person name="Krizsan K."/>
            <person name="Foldi C."/>
            <person name="Dima B."/>
            <person name="Sanchez-Garcia M."/>
            <person name="Sanchez-Ramirez S."/>
            <person name="Szollosi G.J."/>
            <person name="Szarkandi J.G."/>
            <person name="Papp V."/>
            <person name="Albert L."/>
            <person name="Andreopoulos W."/>
            <person name="Angelini C."/>
            <person name="Antonin V."/>
            <person name="Barry K.W."/>
            <person name="Bougher N.L."/>
            <person name="Buchanan P."/>
            <person name="Buyck B."/>
            <person name="Bense V."/>
            <person name="Catcheside P."/>
            <person name="Chovatia M."/>
            <person name="Cooper J."/>
            <person name="Damon W."/>
            <person name="Desjardin D."/>
            <person name="Finy P."/>
            <person name="Geml J."/>
            <person name="Haridas S."/>
            <person name="Hughes K."/>
            <person name="Justo A."/>
            <person name="Karasinski D."/>
            <person name="Kautmanova I."/>
            <person name="Kiss B."/>
            <person name="Kocsube S."/>
            <person name="Kotiranta H."/>
            <person name="LaButti K.M."/>
            <person name="Lechner B.E."/>
            <person name="Liimatainen K."/>
            <person name="Lipzen A."/>
            <person name="Lukacs Z."/>
            <person name="Mihaltcheva S."/>
            <person name="Morgado L.N."/>
            <person name="Niskanen T."/>
            <person name="Noordeloos M.E."/>
            <person name="Ohm R.A."/>
            <person name="Ortiz-Santana B."/>
            <person name="Ovrebo C."/>
            <person name="Racz N."/>
            <person name="Riley R."/>
            <person name="Savchenko A."/>
            <person name="Shiryaev A."/>
            <person name="Soop K."/>
            <person name="Spirin V."/>
            <person name="Szebenyi C."/>
            <person name="Tomsovsky M."/>
            <person name="Tulloss R.E."/>
            <person name="Uehling J."/>
            <person name="Grigoriev I.V."/>
            <person name="Vagvolgyi C."/>
            <person name="Papp T."/>
            <person name="Martin F.M."/>
            <person name="Miettinen O."/>
            <person name="Hibbett D.S."/>
            <person name="Nagy L.G."/>
        </authorList>
    </citation>
    <scope>NUCLEOTIDE SEQUENCE [LARGE SCALE GENOMIC DNA]</scope>
    <source>
        <strain evidence="6 7">CBS 962.96</strain>
    </source>
</reference>
<gene>
    <name evidence="6" type="ORF">K435DRAFT_706898</name>
</gene>